<dbReference type="InterPro" id="IPR029069">
    <property type="entry name" value="HotDog_dom_sf"/>
</dbReference>
<dbReference type="Gene3D" id="3.10.129.10">
    <property type="entry name" value="Hotdog Thioesterase"/>
    <property type="match status" value="1"/>
</dbReference>
<dbReference type="CDD" id="cd03450">
    <property type="entry name" value="NodN"/>
    <property type="match status" value="1"/>
</dbReference>
<sequence length="153" mass="17275">MVTIHNFTEFEALLGKEIGTSAWHTITQEQINQFADATLDHQWIHVDEERAKNEGPFGATIAHGYLTVSLLPFFWHQIADVQNLKMEINYSVESIKFAQPVKVNSSVRLIAKLVSIVNLRGITKASIGVTMEIDGEKKPAYTGEVVFLYHFKD</sequence>
<feature type="domain" description="MaoC-like" evidence="1">
    <location>
        <begin position="10"/>
        <end position="124"/>
    </location>
</feature>
<dbReference type="Pfam" id="PF01575">
    <property type="entry name" value="MaoC_dehydratas"/>
    <property type="match status" value="1"/>
</dbReference>
<dbReference type="PANTHER" id="PTHR42993:SF1">
    <property type="entry name" value="MAOC-LIKE DEHYDRATASE DOMAIN-CONTAINING PROTEIN"/>
    <property type="match status" value="1"/>
</dbReference>
<dbReference type="InterPro" id="IPR039375">
    <property type="entry name" value="NodN-like"/>
</dbReference>
<evidence type="ECO:0000259" key="1">
    <source>
        <dbReference type="Pfam" id="PF01575"/>
    </source>
</evidence>
<organism evidence="2 3">
    <name type="scientific">Mucilaginibacter auburnensis</name>
    <dbReference type="NCBI Taxonomy" id="1457233"/>
    <lineage>
        <taxon>Bacteria</taxon>
        <taxon>Pseudomonadati</taxon>
        <taxon>Bacteroidota</taxon>
        <taxon>Sphingobacteriia</taxon>
        <taxon>Sphingobacteriales</taxon>
        <taxon>Sphingobacteriaceae</taxon>
        <taxon>Mucilaginibacter</taxon>
    </lineage>
</organism>
<dbReference type="SUPFAM" id="SSF54637">
    <property type="entry name" value="Thioesterase/thiol ester dehydrase-isomerase"/>
    <property type="match status" value="1"/>
</dbReference>
<accession>A0A2H9VQ36</accession>
<evidence type="ECO:0000313" key="2">
    <source>
        <dbReference type="EMBL" id="PJJ80437.1"/>
    </source>
</evidence>
<evidence type="ECO:0000313" key="3">
    <source>
        <dbReference type="Proteomes" id="UP000242687"/>
    </source>
</evidence>
<dbReference type="RefSeq" id="WP_100342720.1">
    <property type="nucleotide sequence ID" value="NZ_PGFJ01000002.1"/>
</dbReference>
<protein>
    <submittedName>
        <fullName evidence="2">Acyl dehydratase</fullName>
    </submittedName>
</protein>
<proteinExistence type="predicted"/>
<reference evidence="2 3" key="1">
    <citation type="submission" date="2017-11" db="EMBL/GenBank/DDBJ databases">
        <title>Genomic Encyclopedia of Archaeal and Bacterial Type Strains, Phase II (KMG-II): From Individual Species to Whole Genera.</title>
        <authorList>
            <person name="Goeker M."/>
        </authorList>
    </citation>
    <scope>NUCLEOTIDE SEQUENCE [LARGE SCALE GENOMIC DNA]</scope>
    <source>
        <strain evidence="2 3">DSM 28175</strain>
    </source>
</reference>
<dbReference type="AlphaFoldDB" id="A0A2H9VQ36"/>
<gene>
    <name evidence="2" type="ORF">CLV57_3588</name>
</gene>
<dbReference type="EMBL" id="PGFJ01000002">
    <property type="protein sequence ID" value="PJJ80437.1"/>
    <property type="molecule type" value="Genomic_DNA"/>
</dbReference>
<comment type="caution">
    <text evidence="2">The sequence shown here is derived from an EMBL/GenBank/DDBJ whole genome shotgun (WGS) entry which is preliminary data.</text>
</comment>
<dbReference type="PANTHER" id="PTHR42993">
    <property type="entry name" value="MAOC-LIKE DEHYDRATASE DOMAIN-CONTAINING PROTEIN"/>
    <property type="match status" value="1"/>
</dbReference>
<keyword evidence="3" id="KW-1185">Reference proteome</keyword>
<dbReference type="Proteomes" id="UP000242687">
    <property type="component" value="Unassembled WGS sequence"/>
</dbReference>
<dbReference type="InterPro" id="IPR002539">
    <property type="entry name" value="MaoC-like_dom"/>
</dbReference>
<name>A0A2H9VQ36_9SPHI</name>
<dbReference type="OrthoDB" id="9801735at2"/>